<dbReference type="PROSITE" id="PS50886">
    <property type="entry name" value="TRBD"/>
    <property type="match status" value="1"/>
</dbReference>
<dbReference type="STRING" id="861299.J421_3444"/>
<dbReference type="HOGENOM" id="CLU_016891_0_0_0"/>
<keyword evidence="12 15" id="KW-0648">Protein biosynthesis</keyword>
<evidence type="ECO:0000259" key="18">
    <source>
        <dbReference type="PROSITE" id="PS51447"/>
    </source>
</evidence>
<evidence type="ECO:0000256" key="15">
    <source>
        <dbReference type="HAMAP-Rule" id="MF_00283"/>
    </source>
</evidence>
<evidence type="ECO:0000259" key="19">
    <source>
        <dbReference type="PROSITE" id="PS51483"/>
    </source>
</evidence>
<proteinExistence type="inferred from homology"/>
<evidence type="ECO:0000256" key="14">
    <source>
        <dbReference type="ARBA" id="ARBA00049255"/>
    </source>
</evidence>
<evidence type="ECO:0000256" key="12">
    <source>
        <dbReference type="ARBA" id="ARBA00022917"/>
    </source>
</evidence>
<dbReference type="GO" id="GO:0000287">
    <property type="term" value="F:magnesium ion binding"/>
    <property type="evidence" value="ECO:0007669"/>
    <property type="project" value="UniProtKB-UniRule"/>
</dbReference>
<dbReference type="Pfam" id="PF03483">
    <property type="entry name" value="B3_4"/>
    <property type="match status" value="1"/>
</dbReference>
<evidence type="ECO:0000259" key="17">
    <source>
        <dbReference type="PROSITE" id="PS50886"/>
    </source>
</evidence>
<dbReference type="EMBL" id="CP007128">
    <property type="protein sequence ID" value="AHG90981.1"/>
    <property type="molecule type" value="Genomic_DNA"/>
</dbReference>
<evidence type="ECO:0000256" key="13">
    <source>
        <dbReference type="ARBA" id="ARBA00023146"/>
    </source>
</evidence>
<dbReference type="InParanoid" id="W0RJM5"/>
<evidence type="ECO:0000256" key="8">
    <source>
        <dbReference type="ARBA" id="ARBA00022741"/>
    </source>
</evidence>
<dbReference type="KEGG" id="gba:J421_3444"/>
<dbReference type="InterPro" id="IPR004532">
    <property type="entry name" value="Phe-tRNA-ligase_IIc_bsu_bact"/>
</dbReference>
<dbReference type="PANTHER" id="PTHR10947">
    <property type="entry name" value="PHENYLALANYL-TRNA SYNTHETASE BETA CHAIN AND LEUCINE-RICH REPEAT-CONTAINING PROTEIN 47"/>
    <property type="match status" value="1"/>
</dbReference>
<feature type="domain" description="TRNA-binding" evidence="17">
    <location>
        <begin position="39"/>
        <end position="149"/>
    </location>
</feature>
<accession>W0RJM5</accession>
<feature type="binding site" evidence="15">
    <location>
        <position position="470"/>
    </location>
    <ligand>
        <name>Mg(2+)</name>
        <dbReference type="ChEBI" id="CHEBI:18420"/>
        <note>shared with alpha subunit</note>
    </ligand>
</feature>
<keyword evidence="9 15" id="KW-0067">ATP-binding</keyword>
<dbReference type="Gene3D" id="3.50.40.10">
    <property type="entry name" value="Phenylalanyl-trna Synthetase, Chain B, domain 3"/>
    <property type="match status" value="1"/>
</dbReference>
<evidence type="ECO:0000256" key="1">
    <source>
        <dbReference type="ARBA" id="ARBA00004496"/>
    </source>
</evidence>
<dbReference type="RefSeq" id="WP_025412442.1">
    <property type="nucleotide sequence ID" value="NZ_CP007128.1"/>
</dbReference>
<keyword evidence="21" id="KW-1185">Reference proteome</keyword>
<name>W0RJM5_9BACT</name>
<dbReference type="InterPro" id="IPR002547">
    <property type="entry name" value="tRNA-bd_dom"/>
</dbReference>
<dbReference type="eggNOG" id="COG0072">
    <property type="taxonomic scope" value="Bacteria"/>
</dbReference>
<evidence type="ECO:0000256" key="4">
    <source>
        <dbReference type="ARBA" id="ARBA00022490"/>
    </source>
</evidence>
<dbReference type="SUPFAM" id="SSF56037">
    <property type="entry name" value="PheT/TilS domain"/>
    <property type="match status" value="1"/>
</dbReference>
<dbReference type="SUPFAM" id="SSF55681">
    <property type="entry name" value="Class II aaRS and biotin synthetases"/>
    <property type="match status" value="1"/>
</dbReference>
<dbReference type="OrthoDB" id="9805455at2"/>
<evidence type="ECO:0000256" key="9">
    <source>
        <dbReference type="ARBA" id="ARBA00022840"/>
    </source>
</evidence>
<dbReference type="SUPFAM" id="SSF50249">
    <property type="entry name" value="Nucleic acid-binding proteins"/>
    <property type="match status" value="1"/>
</dbReference>
<keyword evidence="10 15" id="KW-0460">Magnesium</keyword>
<comment type="subcellular location">
    <subcellularLocation>
        <location evidence="1 15">Cytoplasm</location>
    </subcellularLocation>
</comment>
<dbReference type="InterPro" id="IPR045060">
    <property type="entry name" value="Phe-tRNA-ligase_IIc_bsu"/>
</dbReference>
<comment type="subunit">
    <text evidence="3 15">Tetramer of two alpha and two beta subunits.</text>
</comment>
<feature type="domain" description="B5" evidence="19">
    <location>
        <begin position="410"/>
        <end position="486"/>
    </location>
</feature>
<dbReference type="Gene3D" id="3.30.56.10">
    <property type="match status" value="2"/>
</dbReference>
<dbReference type="Pfam" id="PF03147">
    <property type="entry name" value="FDX-ACB"/>
    <property type="match status" value="1"/>
</dbReference>
<dbReference type="GO" id="GO:0005524">
    <property type="term" value="F:ATP binding"/>
    <property type="evidence" value="ECO:0007669"/>
    <property type="project" value="UniProtKB-UniRule"/>
</dbReference>
<evidence type="ECO:0000256" key="5">
    <source>
        <dbReference type="ARBA" id="ARBA00022555"/>
    </source>
</evidence>
<comment type="similarity">
    <text evidence="2 15">Belongs to the phenylalanyl-tRNA synthetase beta subunit family. Type 1 subfamily.</text>
</comment>
<evidence type="ECO:0000256" key="16">
    <source>
        <dbReference type="PROSITE-ProRule" id="PRU00209"/>
    </source>
</evidence>
<dbReference type="GO" id="GO:0004826">
    <property type="term" value="F:phenylalanine-tRNA ligase activity"/>
    <property type="evidence" value="ECO:0007669"/>
    <property type="project" value="UniProtKB-UniRule"/>
</dbReference>
<dbReference type="FunFam" id="3.30.56.10:FF:000002">
    <property type="entry name" value="Phenylalanine--tRNA ligase beta subunit"/>
    <property type="match status" value="1"/>
</dbReference>
<dbReference type="Pfam" id="PF01588">
    <property type="entry name" value="tRNA_bind"/>
    <property type="match status" value="1"/>
</dbReference>
<dbReference type="InterPro" id="IPR009061">
    <property type="entry name" value="DNA-bd_dom_put_sf"/>
</dbReference>
<evidence type="ECO:0000256" key="7">
    <source>
        <dbReference type="ARBA" id="ARBA00022723"/>
    </source>
</evidence>
<dbReference type="SMART" id="SM00873">
    <property type="entry name" value="B3_4"/>
    <property type="match status" value="1"/>
</dbReference>
<keyword evidence="11 16" id="KW-0694">RNA-binding</keyword>
<evidence type="ECO:0000256" key="2">
    <source>
        <dbReference type="ARBA" id="ARBA00008653"/>
    </source>
</evidence>
<dbReference type="PANTHER" id="PTHR10947:SF0">
    <property type="entry name" value="PHENYLALANINE--TRNA LIGASE BETA SUBUNIT"/>
    <property type="match status" value="1"/>
</dbReference>
<dbReference type="InterPro" id="IPR041616">
    <property type="entry name" value="PheRS_beta_core"/>
</dbReference>
<dbReference type="InterPro" id="IPR036690">
    <property type="entry name" value="Fdx_antiC-bd_sf"/>
</dbReference>
<keyword evidence="4 15" id="KW-0963">Cytoplasm</keyword>
<dbReference type="PROSITE" id="PS51447">
    <property type="entry name" value="FDX_ACB"/>
    <property type="match status" value="1"/>
</dbReference>
<dbReference type="PATRIC" id="fig|861299.3.peg.3497"/>
<dbReference type="Pfam" id="PF17759">
    <property type="entry name" value="tRNA_synthFbeta"/>
    <property type="match status" value="1"/>
</dbReference>
<dbReference type="HAMAP" id="MF_00283">
    <property type="entry name" value="Phe_tRNA_synth_beta1"/>
    <property type="match status" value="1"/>
</dbReference>
<dbReference type="InterPro" id="IPR005121">
    <property type="entry name" value="Fdx_antiC-bd"/>
</dbReference>
<protein>
    <recommendedName>
        <fullName evidence="15">Phenylalanine--tRNA ligase beta subunit</fullName>
        <ecNumber evidence="15">6.1.1.20</ecNumber>
    </recommendedName>
    <alternativeName>
        <fullName evidence="15">Phenylalanyl-tRNA synthetase beta subunit</fullName>
        <shortName evidence="15">PheRS</shortName>
    </alternativeName>
</protein>
<dbReference type="FunCoup" id="W0RJM5">
    <property type="interactions" value="487"/>
</dbReference>
<dbReference type="GO" id="GO:0006432">
    <property type="term" value="P:phenylalanyl-tRNA aminoacylation"/>
    <property type="evidence" value="ECO:0007669"/>
    <property type="project" value="UniProtKB-UniRule"/>
</dbReference>
<evidence type="ECO:0000256" key="6">
    <source>
        <dbReference type="ARBA" id="ARBA00022598"/>
    </source>
</evidence>
<dbReference type="NCBIfam" id="NF045760">
    <property type="entry name" value="YtpR"/>
    <property type="match status" value="1"/>
</dbReference>
<dbReference type="Gene3D" id="3.30.930.10">
    <property type="entry name" value="Bira Bifunctional Protein, Domain 2"/>
    <property type="match status" value="1"/>
</dbReference>
<dbReference type="SUPFAM" id="SSF46955">
    <property type="entry name" value="Putative DNA-binding domain"/>
    <property type="match status" value="1"/>
</dbReference>
<dbReference type="GO" id="GO:0009328">
    <property type="term" value="C:phenylalanine-tRNA ligase complex"/>
    <property type="evidence" value="ECO:0007669"/>
    <property type="project" value="TreeGrafter"/>
</dbReference>
<feature type="domain" description="FDX-ACB" evidence="18">
    <location>
        <begin position="722"/>
        <end position="815"/>
    </location>
</feature>
<dbReference type="InterPro" id="IPR012340">
    <property type="entry name" value="NA-bd_OB-fold"/>
</dbReference>
<keyword evidence="13 15" id="KW-0030">Aminoacyl-tRNA synthetase</keyword>
<organism evidence="20 21">
    <name type="scientific">Gemmatirosa kalamazoonensis</name>
    <dbReference type="NCBI Taxonomy" id="861299"/>
    <lineage>
        <taxon>Bacteria</taxon>
        <taxon>Pseudomonadati</taxon>
        <taxon>Gemmatimonadota</taxon>
        <taxon>Gemmatimonadia</taxon>
        <taxon>Gemmatimonadales</taxon>
        <taxon>Gemmatimonadaceae</taxon>
        <taxon>Gemmatirosa</taxon>
    </lineage>
</organism>
<dbReference type="InterPro" id="IPR033714">
    <property type="entry name" value="tRNA_bind_bactPheRS"/>
</dbReference>
<dbReference type="InterPro" id="IPR005146">
    <property type="entry name" value="B3/B4_tRNA-bd"/>
</dbReference>
<reference evidence="20 21" key="1">
    <citation type="journal article" date="2014" name="Genome Announc.">
        <title>Genome Sequence and Methylome of Soil Bacterium Gemmatirosa kalamazoonensis KBS708T, a Member of the Rarely Cultivated Gemmatimonadetes Phylum.</title>
        <authorList>
            <person name="Debruyn J.M."/>
            <person name="Radosevich M."/>
            <person name="Wommack K.E."/>
            <person name="Polson S.W."/>
            <person name="Hauser L.J."/>
            <person name="Fawaz M.N."/>
            <person name="Korlach J."/>
            <person name="Tsai Y.C."/>
        </authorList>
    </citation>
    <scope>NUCLEOTIDE SEQUENCE [LARGE SCALE GENOMIC DNA]</scope>
    <source>
        <strain evidence="20 21">KBS708</strain>
    </source>
</reference>
<dbReference type="GO" id="GO:0000049">
    <property type="term" value="F:tRNA binding"/>
    <property type="evidence" value="ECO:0007669"/>
    <property type="project" value="UniProtKB-UniRule"/>
</dbReference>
<gene>
    <name evidence="15" type="primary">pheT</name>
    <name evidence="20" type="ORF">J421_3444</name>
</gene>
<dbReference type="InterPro" id="IPR045864">
    <property type="entry name" value="aa-tRNA-synth_II/BPL/LPL"/>
</dbReference>
<dbReference type="PROSITE" id="PS51483">
    <property type="entry name" value="B5"/>
    <property type="match status" value="1"/>
</dbReference>
<keyword evidence="8 15" id="KW-0547">Nucleotide-binding</keyword>
<evidence type="ECO:0000256" key="11">
    <source>
        <dbReference type="ARBA" id="ARBA00022884"/>
    </source>
</evidence>
<comment type="catalytic activity">
    <reaction evidence="14 15">
        <text>tRNA(Phe) + L-phenylalanine + ATP = L-phenylalanyl-tRNA(Phe) + AMP + diphosphate + H(+)</text>
        <dbReference type="Rhea" id="RHEA:19413"/>
        <dbReference type="Rhea" id="RHEA-COMP:9668"/>
        <dbReference type="Rhea" id="RHEA-COMP:9699"/>
        <dbReference type="ChEBI" id="CHEBI:15378"/>
        <dbReference type="ChEBI" id="CHEBI:30616"/>
        <dbReference type="ChEBI" id="CHEBI:33019"/>
        <dbReference type="ChEBI" id="CHEBI:58095"/>
        <dbReference type="ChEBI" id="CHEBI:78442"/>
        <dbReference type="ChEBI" id="CHEBI:78531"/>
        <dbReference type="ChEBI" id="CHEBI:456215"/>
        <dbReference type="EC" id="6.1.1.20"/>
    </reaction>
</comment>
<comment type="cofactor">
    <cofactor evidence="15">
        <name>Mg(2+)</name>
        <dbReference type="ChEBI" id="CHEBI:18420"/>
    </cofactor>
    <text evidence="15">Binds 2 magnesium ions per tetramer.</text>
</comment>
<dbReference type="SUPFAM" id="SSF54991">
    <property type="entry name" value="Anticodon-binding domain of PheRS"/>
    <property type="match status" value="1"/>
</dbReference>
<dbReference type="AlphaFoldDB" id="W0RJM5"/>
<dbReference type="Gene3D" id="2.40.50.140">
    <property type="entry name" value="Nucleic acid-binding proteins"/>
    <property type="match status" value="1"/>
</dbReference>
<dbReference type="SMART" id="SM00896">
    <property type="entry name" value="FDX-ACB"/>
    <property type="match status" value="1"/>
</dbReference>
<dbReference type="InterPro" id="IPR020825">
    <property type="entry name" value="Phe-tRNA_synthase-like_B3/B4"/>
</dbReference>
<feature type="binding site" evidence="15">
    <location>
        <position position="474"/>
    </location>
    <ligand>
        <name>Mg(2+)</name>
        <dbReference type="ChEBI" id="CHEBI:18420"/>
        <note>shared with alpha subunit</note>
    </ligand>
</feature>
<evidence type="ECO:0000256" key="3">
    <source>
        <dbReference type="ARBA" id="ARBA00011209"/>
    </source>
</evidence>
<dbReference type="CDD" id="cd02796">
    <property type="entry name" value="tRNA_bind_bactPheRS"/>
    <property type="match status" value="1"/>
</dbReference>
<keyword evidence="7 15" id="KW-0479">Metal-binding</keyword>
<dbReference type="NCBIfam" id="TIGR00472">
    <property type="entry name" value="pheT_bact"/>
    <property type="match status" value="1"/>
</dbReference>
<dbReference type="SMART" id="SM00874">
    <property type="entry name" value="B5"/>
    <property type="match status" value="1"/>
</dbReference>
<dbReference type="Proteomes" id="UP000019151">
    <property type="component" value="Chromosome"/>
</dbReference>
<feature type="binding site" evidence="15">
    <location>
        <position position="473"/>
    </location>
    <ligand>
        <name>Mg(2+)</name>
        <dbReference type="ChEBI" id="CHEBI:18420"/>
        <note>shared with alpha subunit</note>
    </ligand>
</feature>
<evidence type="ECO:0000256" key="10">
    <source>
        <dbReference type="ARBA" id="ARBA00022842"/>
    </source>
</evidence>
<keyword evidence="5 16" id="KW-0820">tRNA-binding</keyword>
<evidence type="ECO:0000313" key="21">
    <source>
        <dbReference type="Proteomes" id="UP000019151"/>
    </source>
</evidence>
<dbReference type="EC" id="6.1.1.20" evidence="15"/>
<dbReference type="InterPro" id="IPR005147">
    <property type="entry name" value="tRNA_synthase_B5-dom"/>
</dbReference>
<evidence type="ECO:0000313" key="20">
    <source>
        <dbReference type="EMBL" id="AHG90981.1"/>
    </source>
</evidence>
<dbReference type="Gene3D" id="3.30.70.380">
    <property type="entry name" value="Ferrodoxin-fold anticodon-binding domain"/>
    <property type="match status" value="1"/>
</dbReference>
<dbReference type="Pfam" id="PF03484">
    <property type="entry name" value="B5"/>
    <property type="match status" value="1"/>
</dbReference>
<feature type="binding site" evidence="15">
    <location>
        <position position="464"/>
    </location>
    <ligand>
        <name>Mg(2+)</name>
        <dbReference type="ChEBI" id="CHEBI:18420"/>
        <note>shared with alpha subunit</note>
    </ligand>
</feature>
<keyword evidence="6 15" id="KW-0436">Ligase</keyword>
<sequence>MNVSYDWVRAFVPHTLTPKQLGELLSAHVATLDGLESLRSDLAPFVVGQVVHSERIPETRLSFNRVDDGSGQLLEVVCGAPNVAVGAKYPLARVGTVIPGKGGITIERRKIRGFTSAGMLCSAMELGLGEDHEGILELATEAAPGTPLVDVLPTGDTRLDLDVLPNRPDLLSQRGVAREVAALTGVAIVDPPELGRHADVASAARDPKEASAAGVTVRIDDTEGCPRYCAAVIRGVRVGPSPEWLVQRLAAVGARSINNVVDATNYCLHGLGQPMHAFDLAKLGDRVVVRRARAGEKLVTLDGVERALSPDVLAIAGAERAEAIAGVIGGQGSEVSEGTTDVLLEVAYFDPRRVRRGRMLANVSTDASYRFERGVDRAATLELLAAGAGLIVSLAGGAVEGVIDVGRAPGALPAVPLRAARLARVLGAPVADADVERLLRAIGFDVARSGEGAWTVSPPTWRQDVEREADLIEEVARLVGFDALPTEIRPFRPGRVPDDPMFLLADRVRAELVGAGLLEARPLPFVAGDDAHVRVQNPLAEDEPHLRREVLETLARRAEHNLARMHGDVRLFEIGHVFRPHGERPDESVHPSLPDERMHVGVLIMGARRPVHFSEPHPPAFDEWDAKAIAERVAAAGHPGHRVDLVPVGEDDVLWRIDVDGESRGTVRRVRLDLPPWAAQPFGVELELMRVQSAVVAEPGSNAWGSVPPIARVSHVQYRELPTTPAVVFDLALLVPDATPASRVEEVIRVAVGELLEQLVLFDVFRGGDVPAGTRSLAWRLTLRDPQRTLRDKEVEGRRTKLLRALEGELGVRQRAS</sequence>